<dbReference type="EMBL" id="JAGEVG010000033">
    <property type="protein sequence ID" value="MBO3100214.1"/>
    <property type="molecule type" value="Genomic_DNA"/>
</dbReference>
<dbReference type="CDD" id="cd02891">
    <property type="entry name" value="A2M_like"/>
    <property type="match status" value="1"/>
</dbReference>
<evidence type="ECO:0000259" key="3">
    <source>
        <dbReference type="SMART" id="SM01359"/>
    </source>
</evidence>
<evidence type="ECO:0000256" key="2">
    <source>
        <dbReference type="ARBA" id="ARBA00022729"/>
    </source>
</evidence>
<sequence>MSFKNFITCVFALLLVVSCKKDGTPNEETDNLFKFRDYISYTTAGRVSIADPIIINLTKDVEGWTIGQEISDKIVTIKPHIQGKLLVENAHALVFKPDETLQPDTEYSVTVKLDKIYKNQPKDFGAYTFQFKTIAPNFNVVTNNLQSYSKNWQYLEAALKSADFIDIKDAKQLVEAWQNGKKLKLQWNESIEKSKVFEFKIDSINRLIEDSEILVKWNGKAIKADNSGENKFSIPGINNFTIVNVEVVQTPEQYLSLNFSDPLKKQQNFDGLVTIQNSKNPKFIVDGNVLKVYPSSKLVGDILVDVFQGISNTDGFKLKKQFSETISFEELKPQVRLISNGTILPNSNELKFNFEAVNLKAVDVRIIKIFEDNVLQFLQDNQLQSNNQSAIKRVGRRIAKQSITLQNDAVENDGKWKAYSIDLSKFFNADPGAIYRVELSIKKEYSMFNCDNYANVENSDADYYDDYYYDDYYYEDNYNVSSTEDEDLREEEYWDNLIYSYRNTNYNWNERNNPCHEAYYNENRIVSQNLLASNLGVIAKQGANNTYSFAVTNILDTNPEAGAMVRLYNFQQQEVGRATTDSEGLTTFKTNKYASFAIVTKGKNTTYIKLVDGNSLSLSKFDVSGNSLQRGLKGYIYGERGVWRPGDSLFLTFMLNDNDNKLPKGHPVRMEITDPSGKLIYKNINTENINNFYRFTVPTHSEDKTGNYSAKVSVGGASFYKSLRVETVKPNRLKIKIDFEDEVLSSNAPLNGTLDVKWLHGAPAKNLKAEIKAKFSTSYEGFKNYKDYEFVDPTRSFSSEEMNVFEGNLNEDGIAKVNKSLNVGKNAPGLLNVQFLVRAFENGGDFSLDAFTKTYAPYNSFVGLKSPEGNRYGSFFTDENQTFDIVTVDAKGNPVKRENLEVKVYKIEWRWWWNSSYDNLSSYVSSNYHRSYLDKKVTTDANGKGKFTLNIPENERGRYLIRITDPESGHATGRTAYFYKNWYQNSPDTDKEAAKMLVFAADKENYNVGETAKITFPSGTQGRALVSIENGSEVLSYKWVVTTQGETTVNIPITPEMAPNVFVNISLLQPHATTANDLPIRLFGVIPIMVENPATILYPEIKMPDVLQPEQEFEVVVNEKNKKSMTYTIAIVEEGLLDLTRFKTPNAWDEFFAREALGVKTWDVFDDVIGAYSGSIDQVFAIGGDANAAAGKNKKANRFKPVVTYLGPFTLGSGEKKSHKIKMPNYIGAVRAMVVAGDAKTEAYGSVDKSVQVKKPLMVLASLPRKLSPGEKVTLPVTVFAMESKVKNVNISLKLSDGISVVGDKSKTLTFARPDEQMAYFELDVSKAKGFNTIEVIASGNGEKSTYKVEIDVYNPNPITSKSLDETLEANAAKTMDFSTFGEMGTNSATVEFSTLPPMDFSRRLQFLVQYPHGCLEQTTSGVFPQLYLTDIFDLTAQKKQEIQQNIENGIKRLGNFQLASGGMSYWMGENTANDWSTTYTGHFMLEAEKKGFVLPLTFKSNWLRYQKQAASDWRPSYRTANTDLAQAYRLYTLALAGSADLAAMNRLREFSEISNEAKWRLAAAYALAGQKEASDKIASTANINFLPPKYNYYTYGSVDRNRAMALETMVLTKNPKMRELAEDLAKDLSSNRWMSTQTTAYSLLAMAKMVEANGGKALKVEYTLNGKSETIDTKSAIAQRELTVKEGSNTFSFKNNQANVVYVRVLNSGKLPLGEEISEQRGLSVSVVYKDLNGNVIDIGKLNQGQDFVAVVKVSNLKNQDVNDVALTQIFPSGWEIVNTRFTDFGDTTTSQARYTDIRDDRVNFYFDLPKRGKYDTKTFTVMLNASYLGTYYLPGVQAEAMYDNEFLVRSKGRWIEVSQ</sequence>
<keyword evidence="6" id="KW-1185">Reference proteome</keyword>
<dbReference type="InterPro" id="IPR021868">
    <property type="entry name" value="Alpha_2_Macroglob_MG3"/>
</dbReference>
<dbReference type="SMART" id="SM01419">
    <property type="entry name" value="Thiol-ester_cl"/>
    <property type="match status" value="1"/>
</dbReference>
<reference evidence="5 6" key="1">
    <citation type="submission" date="2021-03" db="EMBL/GenBank/DDBJ databases">
        <title>Gelidibacter sp. nov., isolated from costal sediment.</title>
        <authorList>
            <person name="Lun K.-Y."/>
        </authorList>
    </citation>
    <scope>NUCLEOTIDE SEQUENCE [LARGE SCALE GENOMIC DNA]</scope>
    <source>
        <strain evidence="5 6">DF109</strain>
    </source>
</reference>
<dbReference type="InterPro" id="IPR041462">
    <property type="entry name" value="Bact_A2M_MG6"/>
</dbReference>
<dbReference type="Pfam" id="PF07678">
    <property type="entry name" value="TED_complement"/>
    <property type="match status" value="1"/>
</dbReference>
<dbReference type="Pfam" id="PF17962">
    <property type="entry name" value="bMG6"/>
    <property type="match status" value="1"/>
</dbReference>
<dbReference type="InterPro" id="IPR008930">
    <property type="entry name" value="Terpenoid_cyclase/PrenylTrfase"/>
</dbReference>
<dbReference type="InterPro" id="IPR002890">
    <property type="entry name" value="MG2"/>
</dbReference>
<dbReference type="InterPro" id="IPR047565">
    <property type="entry name" value="Alpha-macroglob_thiol-ester_cl"/>
</dbReference>
<comment type="caution">
    <text evidence="5">The sequence shown here is derived from an EMBL/GenBank/DDBJ whole genome shotgun (WGS) entry which is preliminary data.</text>
</comment>
<comment type="similarity">
    <text evidence="1">Belongs to the protease inhibitor I39 (alpha-2-macroglobulin) family. Bacterial alpha-2-macroglobulin subfamily.</text>
</comment>
<feature type="domain" description="Alpha-2-macroglobulin" evidence="4">
    <location>
        <begin position="1204"/>
        <end position="1293"/>
    </location>
</feature>
<dbReference type="PANTHER" id="PTHR40094:SF1">
    <property type="entry name" value="UBIQUITIN DOMAIN-CONTAINING PROTEIN"/>
    <property type="match status" value="1"/>
</dbReference>
<dbReference type="Pfam" id="PF01835">
    <property type="entry name" value="MG2"/>
    <property type="match status" value="1"/>
</dbReference>
<dbReference type="Pfam" id="PF07703">
    <property type="entry name" value="A2M_BRD"/>
    <property type="match status" value="1"/>
</dbReference>
<dbReference type="Gene3D" id="1.50.10.20">
    <property type="match status" value="1"/>
</dbReference>
<proteinExistence type="inferred from homology"/>
<dbReference type="InterPro" id="IPR051802">
    <property type="entry name" value="YfhM-like"/>
</dbReference>
<keyword evidence="2" id="KW-0732">Signal</keyword>
<name>A0ABS3SWX5_9FLAO</name>
<protein>
    <recommendedName>
        <fullName evidence="7">Alpha-2-macroglobulin family protein</fullName>
    </recommendedName>
</protein>
<evidence type="ECO:0000313" key="6">
    <source>
        <dbReference type="Proteomes" id="UP000681315"/>
    </source>
</evidence>
<dbReference type="SMART" id="SM01359">
    <property type="entry name" value="A2M_N_2"/>
    <property type="match status" value="1"/>
</dbReference>
<dbReference type="Gene3D" id="2.60.40.1930">
    <property type="match status" value="1"/>
</dbReference>
<dbReference type="Pfam" id="PF11974">
    <property type="entry name" value="bMG3"/>
    <property type="match status" value="1"/>
</dbReference>
<dbReference type="RefSeq" id="WP_208235319.1">
    <property type="nucleotide sequence ID" value="NZ_JAGEVG010000033.1"/>
</dbReference>
<dbReference type="Pfam" id="PF17973">
    <property type="entry name" value="bMG10"/>
    <property type="match status" value="1"/>
</dbReference>
<dbReference type="InterPro" id="IPR001599">
    <property type="entry name" value="Macroglobln_a2"/>
</dbReference>
<dbReference type="PROSITE" id="PS51257">
    <property type="entry name" value="PROKAR_LIPOPROTEIN"/>
    <property type="match status" value="1"/>
</dbReference>
<dbReference type="InterPro" id="IPR041203">
    <property type="entry name" value="Bact_A2M_MG5"/>
</dbReference>
<organism evidence="5 6">
    <name type="scientific">Gelidibacter pelagius</name>
    <dbReference type="NCBI Taxonomy" id="2819985"/>
    <lineage>
        <taxon>Bacteria</taxon>
        <taxon>Pseudomonadati</taxon>
        <taxon>Bacteroidota</taxon>
        <taxon>Flavobacteriia</taxon>
        <taxon>Flavobacteriales</taxon>
        <taxon>Flavobacteriaceae</taxon>
        <taxon>Gelidibacter</taxon>
    </lineage>
</organism>
<evidence type="ECO:0008006" key="7">
    <source>
        <dbReference type="Google" id="ProtNLM"/>
    </source>
</evidence>
<dbReference type="SMART" id="SM01360">
    <property type="entry name" value="A2M"/>
    <property type="match status" value="1"/>
</dbReference>
<dbReference type="Proteomes" id="UP000681315">
    <property type="component" value="Unassembled WGS sequence"/>
</dbReference>
<dbReference type="SUPFAM" id="SSF48239">
    <property type="entry name" value="Terpenoid cyclases/Protein prenyltransferases"/>
    <property type="match status" value="1"/>
</dbReference>
<evidence type="ECO:0000256" key="1">
    <source>
        <dbReference type="ARBA" id="ARBA00010556"/>
    </source>
</evidence>
<dbReference type="PANTHER" id="PTHR40094">
    <property type="entry name" value="ALPHA-2-MACROGLOBULIN HOMOLOG"/>
    <property type="match status" value="1"/>
</dbReference>
<feature type="domain" description="Alpha-2-macroglobulin bait region" evidence="3">
    <location>
        <begin position="997"/>
        <end position="1139"/>
    </location>
</feature>
<dbReference type="Pfam" id="PF17972">
    <property type="entry name" value="bMG5"/>
    <property type="match status" value="1"/>
</dbReference>
<evidence type="ECO:0000313" key="5">
    <source>
        <dbReference type="EMBL" id="MBO3100214.1"/>
    </source>
</evidence>
<accession>A0ABS3SWX5</accession>
<evidence type="ECO:0000259" key="4">
    <source>
        <dbReference type="SMART" id="SM01360"/>
    </source>
</evidence>
<dbReference type="InterPro" id="IPR041246">
    <property type="entry name" value="Bact_MG10"/>
</dbReference>
<dbReference type="Pfam" id="PF00207">
    <property type="entry name" value="A2M"/>
    <property type="match status" value="1"/>
</dbReference>
<gene>
    <name evidence="5" type="ORF">J4051_18225</name>
</gene>
<dbReference type="InterPro" id="IPR011626">
    <property type="entry name" value="Alpha-macroglobulin_TED"/>
</dbReference>
<dbReference type="InterPro" id="IPR011625">
    <property type="entry name" value="A2M_N_BRD"/>
</dbReference>